<keyword evidence="4 6" id="KW-0804">Transcription</keyword>
<dbReference type="NCBIfam" id="TIGR01568">
    <property type="entry name" value="A_thal_3678"/>
    <property type="match status" value="1"/>
</dbReference>
<protein>
    <recommendedName>
        <fullName evidence="6">Transcription repressor</fullName>
    </recommendedName>
    <alternativeName>
        <fullName evidence="6">Ovate family protein</fullName>
    </alternativeName>
</protein>
<dbReference type="InterPro" id="IPR006458">
    <property type="entry name" value="Ovate_C"/>
</dbReference>
<dbReference type="GO" id="GO:0045892">
    <property type="term" value="P:negative regulation of DNA-templated transcription"/>
    <property type="evidence" value="ECO:0007669"/>
    <property type="project" value="UniProtKB-UniRule"/>
</dbReference>
<evidence type="ECO:0000256" key="7">
    <source>
        <dbReference type="SAM" id="MobiDB-lite"/>
    </source>
</evidence>
<keyword evidence="10" id="KW-1185">Reference proteome</keyword>
<comment type="subcellular location">
    <subcellularLocation>
        <location evidence="1 6">Nucleus</location>
    </subcellularLocation>
</comment>
<dbReference type="AlphaFoldDB" id="A0ABD1GRG6"/>
<dbReference type="GO" id="GO:0005634">
    <property type="term" value="C:nucleus"/>
    <property type="evidence" value="ECO:0007669"/>
    <property type="project" value="UniProtKB-SubCell"/>
</dbReference>
<evidence type="ECO:0000313" key="10">
    <source>
        <dbReference type="Proteomes" id="UP001567538"/>
    </source>
</evidence>
<gene>
    <name evidence="9" type="ORF">AAHA92_23285</name>
</gene>
<dbReference type="Proteomes" id="UP001567538">
    <property type="component" value="Unassembled WGS sequence"/>
</dbReference>
<evidence type="ECO:0000256" key="2">
    <source>
        <dbReference type="ARBA" id="ARBA00022491"/>
    </source>
</evidence>
<evidence type="ECO:0000256" key="5">
    <source>
        <dbReference type="ARBA" id="ARBA00023242"/>
    </source>
</evidence>
<keyword evidence="3 6" id="KW-0805">Transcription regulation</keyword>
<sequence>MAKSKTPKLHLSLFTSSLQICRPKNPFSMIKGPNPPHTPPYILSPLNSKTFDISFPATPIPPPSSSDDDELDWRVPSSRNDETKKHKSTKQHVPKSLSSQSGHGEERGKPPRRRFKRYGSKEWKEGEEEWSERKPMLERPAEQCMASGHGRSFVVVVKKSVDPYEDFKKSMTEMMVVKRIIEPREMEQLLMSFLSLNSRMHHKVIIQAFTQIFKEML</sequence>
<dbReference type="PANTHER" id="PTHR33057:SF219">
    <property type="entry name" value="TRANSCRIPTION REPRESSOR"/>
    <property type="match status" value="1"/>
</dbReference>
<keyword evidence="5 6" id="KW-0539">Nucleus</keyword>
<feature type="domain" description="OVATE" evidence="8">
    <location>
        <begin position="156"/>
        <end position="215"/>
    </location>
</feature>
<proteinExistence type="predicted"/>
<dbReference type="PANTHER" id="PTHR33057">
    <property type="entry name" value="TRANSCRIPTION REPRESSOR OFP7-RELATED"/>
    <property type="match status" value="1"/>
</dbReference>
<dbReference type="InterPro" id="IPR038933">
    <property type="entry name" value="Ovate"/>
</dbReference>
<comment type="function">
    <text evidence="6">Transcriptional repressor that regulates multiple aspects of plant growth and development.</text>
</comment>
<dbReference type="EMBL" id="JBEAFC010000008">
    <property type="protein sequence ID" value="KAL1546726.1"/>
    <property type="molecule type" value="Genomic_DNA"/>
</dbReference>
<evidence type="ECO:0000256" key="4">
    <source>
        <dbReference type="ARBA" id="ARBA00023163"/>
    </source>
</evidence>
<dbReference type="Pfam" id="PF04844">
    <property type="entry name" value="Ovate"/>
    <property type="match status" value="1"/>
</dbReference>
<evidence type="ECO:0000256" key="3">
    <source>
        <dbReference type="ARBA" id="ARBA00023015"/>
    </source>
</evidence>
<dbReference type="PROSITE" id="PS51754">
    <property type="entry name" value="OVATE"/>
    <property type="match status" value="1"/>
</dbReference>
<evidence type="ECO:0000313" key="9">
    <source>
        <dbReference type="EMBL" id="KAL1546726.1"/>
    </source>
</evidence>
<accession>A0ABD1GRG6</accession>
<evidence type="ECO:0000256" key="6">
    <source>
        <dbReference type="RuleBase" id="RU367028"/>
    </source>
</evidence>
<keyword evidence="2 6" id="KW-0678">Repressor</keyword>
<evidence type="ECO:0000256" key="1">
    <source>
        <dbReference type="ARBA" id="ARBA00004123"/>
    </source>
</evidence>
<comment type="caution">
    <text evidence="9">The sequence shown here is derived from an EMBL/GenBank/DDBJ whole genome shotgun (WGS) entry which is preliminary data.</text>
</comment>
<feature type="region of interest" description="Disordered" evidence="7">
    <location>
        <begin position="23"/>
        <end position="136"/>
    </location>
</feature>
<reference evidence="9 10" key="1">
    <citation type="submission" date="2024-06" db="EMBL/GenBank/DDBJ databases">
        <title>A chromosome level genome sequence of Diviner's sage (Salvia divinorum).</title>
        <authorList>
            <person name="Ford S.A."/>
            <person name="Ro D.-K."/>
            <person name="Ness R.W."/>
            <person name="Phillips M.A."/>
        </authorList>
    </citation>
    <scope>NUCLEOTIDE SEQUENCE [LARGE SCALE GENOMIC DNA]</scope>
    <source>
        <strain evidence="9">SAF-2024a</strain>
        <tissue evidence="9">Leaf</tissue>
    </source>
</reference>
<name>A0ABD1GRG6_SALDI</name>
<organism evidence="9 10">
    <name type="scientific">Salvia divinorum</name>
    <name type="common">Maria pastora</name>
    <name type="synonym">Diviner's sage</name>
    <dbReference type="NCBI Taxonomy" id="28513"/>
    <lineage>
        <taxon>Eukaryota</taxon>
        <taxon>Viridiplantae</taxon>
        <taxon>Streptophyta</taxon>
        <taxon>Embryophyta</taxon>
        <taxon>Tracheophyta</taxon>
        <taxon>Spermatophyta</taxon>
        <taxon>Magnoliopsida</taxon>
        <taxon>eudicotyledons</taxon>
        <taxon>Gunneridae</taxon>
        <taxon>Pentapetalae</taxon>
        <taxon>asterids</taxon>
        <taxon>lamiids</taxon>
        <taxon>Lamiales</taxon>
        <taxon>Lamiaceae</taxon>
        <taxon>Nepetoideae</taxon>
        <taxon>Mentheae</taxon>
        <taxon>Salviinae</taxon>
        <taxon>Salvia</taxon>
        <taxon>Salvia subgen. Calosphace</taxon>
    </lineage>
</organism>
<evidence type="ECO:0000259" key="8">
    <source>
        <dbReference type="PROSITE" id="PS51754"/>
    </source>
</evidence>